<dbReference type="Proteomes" id="UP000295008">
    <property type="component" value="Unassembled WGS sequence"/>
</dbReference>
<evidence type="ECO:0000256" key="4">
    <source>
        <dbReference type="ARBA" id="ARBA00022884"/>
    </source>
</evidence>
<evidence type="ECO:0000256" key="6">
    <source>
        <dbReference type="ARBA" id="ARBA00023163"/>
    </source>
</evidence>
<organism evidence="10 11">
    <name type="scientific">Hydrogenispora ethanolica</name>
    <dbReference type="NCBI Taxonomy" id="1082276"/>
    <lineage>
        <taxon>Bacteria</taxon>
        <taxon>Bacillati</taxon>
        <taxon>Bacillota</taxon>
        <taxon>Hydrogenispora</taxon>
    </lineage>
</organism>
<dbReference type="InterPro" id="IPR000824">
    <property type="entry name" value="MtrB"/>
</dbReference>
<dbReference type="NCBIfam" id="NF009724">
    <property type="entry name" value="PRK13251.1"/>
    <property type="match status" value="1"/>
</dbReference>
<evidence type="ECO:0000256" key="2">
    <source>
        <dbReference type="ARBA" id="ARBA00011104"/>
    </source>
</evidence>
<dbReference type="GO" id="GO:0006355">
    <property type="term" value="P:regulation of DNA-templated transcription"/>
    <property type="evidence" value="ECO:0007669"/>
    <property type="project" value="InterPro"/>
</dbReference>
<dbReference type="PRINTS" id="PR00687">
    <property type="entry name" value="TRPRNAAP"/>
</dbReference>
<accession>A0A4V2QBE2</accession>
<evidence type="ECO:0000313" key="10">
    <source>
        <dbReference type="EMBL" id="TCL55842.1"/>
    </source>
</evidence>
<reference evidence="10 11" key="1">
    <citation type="submission" date="2019-03" db="EMBL/GenBank/DDBJ databases">
        <title>Genomic Encyclopedia of Type Strains, Phase IV (KMG-IV): sequencing the most valuable type-strain genomes for metagenomic binning, comparative biology and taxonomic classification.</title>
        <authorList>
            <person name="Goeker M."/>
        </authorList>
    </citation>
    <scope>NUCLEOTIDE SEQUENCE [LARGE SCALE GENOMIC DNA]</scope>
    <source>
        <strain evidence="10 11">LX-B</strain>
    </source>
</reference>
<evidence type="ECO:0000256" key="7">
    <source>
        <dbReference type="ARBA" id="ARBA00029615"/>
    </source>
</evidence>
<proteinExistence type="inferred from homology"/>
<dbReference type="AlphaFoldDB" id="A0A4V2QBE2"/>
<evidence type="ECO:0000259" key="9">
    <source>
        <dbReference type="Pfam" id="PF02081"/>
    </source>
</evidence>
<keyword evidence="11" id="KW-1185">Reference proteome</keyword>
<dbReference type="GO" id="GO:0006353">
    <property type="term" value="P:DNA-templated transcription termination"/>
    <property type="evidence" value="ECO:0007669"/>
    <property type="project" value="InterPro"/>
</dbReference>
<evidence type="ECO:0000256" key="5">
    <source>
        <dbReference type="ARBA" id="ARBA00023015"/>
    </source>
</evidence>
<dbReference type="RefSeq" id="WP_132017544.1">
    <property type="nucleotide sequence ID" value="NZ_SLUN01000053.1"/>
</dbReference>
<protein>
    <recommendedName>
        <fullName evidence="3">Transcription attenuation protein MtrB</fullName>
    </recommendedName>
    <alternativeName>
        <fullName evidence="8">Trp RNA-binding attenuation protein</fullName>
    </alternativeName>
    <alternativeName>
        <fullName evidence="7">Tryptophan RNA-binding attenuator protein</fullName>
    </alternativeName>
</protein>
<dbReference type="SUPFAM" id="SSF51219">
    <property type="entry name" value="TRAP-like"/>
    <property type="match status" value="1"/>
</dbReference>
<gene>
    <name evidence="10" type="ORF">EDC14_10536</name>
</gene>
<keyword evidence="5" id="KW-0805">Transcription regulation</keyword>
<dbReference type="InterPro" id="IPR016031">
    <property type="entry name" value="Trp_RNA-bd_attenuator-like_dom"/>
</dbReference>
<dbReference type="GO" id="GO:0003723">
    <property type="term" value="F:RNA binding"/>
    <property type="evidence" value="ECO:0007669"/>
    <property type="project" value="UniProtKB-KW"/>
</dbReference>
<comment type="caution">
    <text evidence="10">The sequence shown here is derived from an EMBL/GenBank/DDBJ whole genome shotgun (WGS) entry which is preliminary data.</text>
</comment>
<dbReference type="OrthoDB" id="2111980at2"/>
<evidence type="ECO:0000256" key="3">
    <source>
        <dbReference type="ARBA" id="ARBA00016308"/>
    </source>
</evidence>
<name>A0A4V2QBE2_HYDET</name>
<dbReference type="Pfam" id="PF02081">
    <property type="entry name" value="TrpBP"/>
    <property type="match status" value="1"/>
</dbReference>
<evidence type="ECO:0000256" key="1">
    <source>
        <dbReference type="ARBA" id="ARBA00010027"/>
    </source>
</evidence>
<feature type="domain" description="Tryptophan RNA-binding attenuator protein" evidence="9">
    <location>
        <begin position="12"/>
        <end position="76"/>
    </location>
</feature>
<dbReference type="Gene3D" id="2.60.40.50">
    <property type="entry name" value="TRAP-like"/>
    <property type="match status" value="1"/>
</dbReference>
<sequence>MEQEILTEDIGGEYVGVRALEDGVTIIGLTRGKDTRFHHTEKLDRGEVMIFQFTEHTSAMKIRGKAEIFTKLGTIKCGKEFLD</sequence>
<keyword evidence="6" id="KW-0804">Transcription</keyword>
<comment type="subunit">
    <text evidence="2">Oligomer of 11 identical subunits arranged in doughnut-like structure.</text>
</comment>
<dbReference type="EMBL" id="SLUN01000053">
    <property type="protein sequence ID" value="TCL55842.1"/>
    <property type="molecule type" value="Genomic_DNA"/>
</dbReference>
<comment type="similarity">
    <text evidence="1">Belongs to the MtrB family.</text>
</comment>
<dbReference type="InterPro" id="IPR023558">
    <property type="entry name" value="Trp_RNA-bd_attenuator_dom"/>
</dbReference>
<evidence type="ECO:0000256" key="8">
    <source>
        <dbReference type="ARBA" id="ARBA00033109"/>
    </source>
</evidence>
<evidence type="ECO:0000313" key="11">
    <source>
        <dbReference type="Proteomes" id="UP000295008"/>
    </source>
</evidence>
<keyword evidence="4" id="KW-0694">RNA-binding</keyword>